<organism evidence="1 2">
    <name type="scientific">Acropora cervicornis</name>
    <name type="common">Staghorn coral</name>
    <dbReference type="NCBI Taxonomy" id="6130"/>
    <lineage>
        <taxon>Eukaryota</taxon>
        <taxon>Metazoa</taxon>
        <taxon>Cnidaria</taxon>
        <taxon>Anthozoa</taxon>
        <taxon>Hexacorallia</taxon>
        <taxon>Scleractinia</taxon>
        <taxon>Astrocoeniina</taxon>
        <taxon>Acroporidae</taxon>
        <taxon>Acropora</taxon>
    </lineage>
</organism>
<reference evidence="1" key="1">
    <citation type="journal article" date="2023" name="G3 (Bethesda)">
        <title>Whole genome assembly and annotation of the endangered Caribbean coral Acropora cervicornis.</title>
        <authorList>
            <person name="Selwyn J.D."/>
            <person name="Vollmer S.V."/>
        </authorList>
    </citation>
    <scope>NUCLEOTIDE SEQUENCE</scope>
    <source>
        <strain evidence="1">K2</strain>
    </source>
</reference>
<evidence type="ECO:0000313" key="2">
    <source>
        <dbReference type="Proteomes" id="UP001249851"/>
    </source>
</evidence>
<dbReference type="SUPFAM" id="SSF49785">
    <property type="entry name" value="Galactose-binding domain-like"/>
    <property type="match status" value="1"/>
</dbReference>
<evidence type="ECO:0000313" key="1">
    <source>
        <dbReference type="EMBL" id="KAK2562113.1"/>
    </source>
</evidence>
<proteinExistence type="predicted"/>
<dbReference type="PANTHER" id="PTHR47457">
    <property type="entry name" value="OS05G0345500 PROTEIN"/>
    <property type="match status" value="1"/>
</dbReference>
<dbReference type="Proteomes" id="UP001249851">
    <property type="component" value="Unassembled WGS sequence"/>
</dbReference>
<dbReference type="Pfam" id="PF22633">
    <property type="entry name" value="F5_F8_type_C_2"/>
    <property type="match status" value="1"/>
</dbReference>
<dbReference type="PANTHER" id="PTHR47457:SF1">
    <property type="entry name" value="BTB DOMAIN-CONTAINING PROTEIN-RELATED"/>
    <property type="match status" value="1"/>
</dbReference>
<dbReference type="InterPro" id="IPR008979">
    <property type="entry name" value="Galactose-bd-like_sf"/>
</dbReference>
<accession>A0AAD9V5K8</accession>
<keyword evidence="2" id="KW-1185">Reference proteome</keyword>
<name>A0AAD9V5K8_ACRCE</name>
<sequence length="261" mass="29131">MSEKEEEVSRLKLRLMETIRPGSVVYALKSKFGGANSSRTQITATRSSDGYGDPKIILENELQRGVVSATKAEKNSWWCVDLTENYALDDFDKHGVVYALANKFGGISSSRTRIIATRSSDGRGTANIVLENQLQEGIVSATKAKKNSWWCVDLTENYALYLTHYTLRHGQAQRGSVLRNWQLQGSVDGSEWTVLKNHKNDHGLGKLKSCGTYCTCTWAIHGELNAFRYFRIFQTGVNSSGRFDIFLSGIELYGVLVEIGN</sequence>
<comment type="caution">
    <text evidence="1">The sequence shown here is derived from an EMBL/GenBank/DDBJ whole genome shotgun (WGS) entry which is preliminary data.</text>
</comment>
<protein>
    <submittedName>
        <fullName evidence="1">E3 ubiquitin-protein ligase Ufd4</fullName>
    </submittedName>
</protein>
<gene>
    <name evidence="1" type="ORF">P5673_014869</name>
</gene>
<dbReference type="Gene3D" id="2.60.120.260">
    <property type="entry name" value="Galactose-binding domain-like"/>
    <property type="match status" value="1"/>
</dbReference>
<reference evidence="1" key="2">
    <citation type="journal article" date="2023" name="Science">
        <title>Genomic signatures of disease resistance in endangered staghorn corals.</title>
        <authorList>
            <person name="Vollmer S.V."/>
            <person name="Selwyn J.D."/>
            <person name="Despard B.A."/>
            <person name="Roesel C.L."/>
        </authorList>
    </citation>
    <scope>NUCLEOTIDE SEQUENCE</scope>
    <source>
        <strain evidence="1">K2</strain>
    </source>
</reference>
<dbReference type="EMBL" id="JARQWQ010000030">
    <property type="protein sequence ID" value="KAK2562113.1"/>
    <property type="molecule type" value="Genomic_DNA"/>
</dbReference>
<dbReference type="AlphaFoldDB" id="A0AAD9V5K8"/>